<sequence length="417" mass="47452">MTDESTSHNGSTSDHIEDSDVSLERAISDIPVLRNLKFREVPHVDILGPLLHANLVRSLDFDPSDLRSVVSSARLWEGLIQQGYRLPFLLCKVAEVRWRFGSKVTAIQAYQEANAECGDVSLERWTRAARSAVWRQTSEILDAYKTGSALTIMPGQEWRSTVINDAHFPTSVLDKGYIMIQMFKVWQERNRLDVFSRRYYNFLCMNTIALEGVCRFSQDVIYEISEIGFDRIRDINLRMVPQARYIEEGTVRDLDDAILILQDTRKALQAVLAFTQQDPEQQIISTNIICDIHRTLMRTSQVLQVKSHQGKDSVSYVNAGITRGTSRSTVVVNTQRGIIQFCPFDDVDVELEVFCSRFNALLRRDDIDPFAAAAWAHHVFITIHPFENGAVALIDSVDTAWSSTNLHITYRFTLASL</sequence>
<dbReference type="PANTHER" id="PTHR13504:SF38">
    <property type="entry name" value="FIDO DOMAIN-CONTAINING PROTEIN"/>
    <property type="match status" value="1"/>
</dbReference>
<dbReference type="OrthoDB" id="439046at2759"/>
<dbReference type="InterPro" id="IPR003812">
    <property type="entry name" value="Fido"/>
</dbReference>
<proteinExistence type="predicted"/>
<dbReference type="Proteomes" id="UP000308730">
    <property type="component" value="Unassembled WGS sequence"/>
</dbReference>
<dbReference type="SUPFAM" id="SSF140931">
    <property type="entry name" value="Fic-like"/>
    <property type="match status" value="1"/>
</dbReference>
<dbReference type="InterPro" id="IPR040198">
    <property type="entry name" value="Fido_containing"/>
</dbReference>
<protein>
    <recommendedName>
        <fullName evidence="1">Fido domain-containing protein</fullName>
    </recommendedName>
</protein>
<evidence type="ECO:0000313" key="3">
    <source>
        <dbReference type="Proteomes" id="UP000308730"/>
    </source>
</evidence>
<gene>
    <name evidence="2" type="ORF">EUX98_g1968</name>
</gene>
<comment type="caution">
    <text evidence="2">The sequence shown here is derived from an EMBL/GenBank/DDBJ whole genome shotgun (WGS) entry which is preliminary data.</text>
</comment>
<evidence type="ECO:0000313" key="2">
    <source>
        <dbReference type="EMBL" id="THH32195.1"/>
    </source>
</evidence>
<dbReference type="PROSITE" id="PS51459">
    <property type="entry name" value="FIDO"/>
    <property type="match status" value="1"/>
</dbReference>
<dbReference type="Gene3D" id="1.10.3290.10">
    <property type="entry name" value="Fido-like domain"/>
    <property type="match status" value="1"/>
</dbReference>
<dbReference type="InterPro" id="IPR036597">
    <property type="entry name" value="Fido-like_dom_sf"/>
</dbReference>
<organism evidence="2 3">
    <name type="scientific">Antrodiella citrinella</name>
    <dbReference type="NCBI Taxonomy" id="2447956"/>
    <lineage>
        <taxon>Eukaryota</taxon>
        <taxon>Fungi</taxon>
        <taxon>Dikarya</taxon>
        <taxon>Basidiomycota</taxon>
        <taxon>Agaricomycotina</taxon>
        <taxon>Agaricomycetes</taxon>
        <taxon>Polyporales</taxon>
        <taxon>Steccherinaceae</taxon>
        <taxon>Antrodiella</taxon>
    </lineage>
</organism>
<reference evidence="2 3" key="1">
    <citation type="submission" date="2019-02" db="EMBL/GenBank/DDBJ databases">
        <title>Genome sequencing of the rare red list fungi Antrodiella citrinella (Flaviporus citrinellus).</title>
        <authorList>
            <person name="Buettner E."/>
            <person name="Kellner H."/>
        </authorList>
    </citation>
    <scope>NUCLEOTIDE SEQUENCE [LARGE SCALE GENOMIC DNA]</scope>
    <source>
        <strain evidence="2 3">DSM 108506</strain>
    </source>
</reference>
<keyword evidence="3" id="KW-1185">Reference proteome</keyword>
<dbReference type="AlphaFoldDB" id="A0A4S4N1M8"/>
<dbReference type="EMBL" id="SGPM01000027">
    <property type="protein sequence ID" value="THH32195.1"/>
    <property type="molecule type" value="Genomic_DNA"/>
</dbReference>
<evidence type="ECO:0000259" key="1">
    <source>
        <dbReference type="PROSITE" id="PS51459"/>
    </source>
</evidence>
<dbReference type="PANTHER" id="PTHR13504">
    <property type="entry name" value="FIDO DOMAIN-CONTAINING PROTEIN DDB_G0283145"/>
    <property type="match status" value="1"/>
</dbReference>
<name>A0A4S4N1M8_9APHY</name>
<feature type="domain" description="Fido" evidence="1">
    <location>
        <begin position="284"/>
        <end position="417"/>
    </location>
</feature>
<accession>A0A4S4N1M8</accession>
<dbReference type="Pfam" id="PF02661">
    <property type="entry name" value="Fic"/>
    <property type="match status" value="1"/>
</dbReference>